<evidence type="ECO:0000256" key="1">
    <source>
        <dbReference type="SAM" id="SignalP"/>
    </source>
</evidence>
<evidence type="ECO:0000313" key="3">
    <source>
        <dbReference type="Proteomes" id="UP000807504"/>
    </source>
</evidence>
<protein>
    <submittedName>
        <fullName evidence="2">Uncharacterized protein</fullName>
    </submittedName>
</protein>
<proteinExistence type="predicted"/>
<dbReference type="AlphaFoldDB" id="A0A8T0E8E8"/>
<feature type="chain" id="PRO_5035848594" evidence="1">
    <location>
        <begin position="31"/>
        <end position="131"/>
    </location>
</feature>
<sequence length="131" mass="13501">MVASQKLCLFFVVLVLGLLVPGPSMTGVEAMHMGGGGGGMRGVEALLAAGILAKLLGLPSQKCAFSSTSSSSLGWLGPWTLHTGVEAMPHGRRGGGMRESKPPAAGILRQALGHHHTRAPINHHHGHTTMG</sequence>
<evidence type="ECO:0000313" key="2">
    <source>
        <dbReference type="EMBL" id="KAF8767152.1"/>
    </source>
</evidence>
<feature type="signal peptide" evidence="1">
    <location>
        <begin position="1"/>
        <end position="30"/>
    </location>
</feature>
<keyword evidence="1" id="KW-0732">Signal</keyword>
<accession>A0A8T0E8E8</accession>
<gene>
    <name evidence="2" type="ORF">HNY73_020143</name>
</gene>
<name>A0A8T0E8E8_ARGBR</name>
<comment type="caution">
    <text evidence="2">The sequence shown here is derived from an EMBL/GenBank/DDBJ whole genome shotgun (WGS) entry which is preliminary data.</text>
</comment>
<reference evidence="2" key="2">
    <citation type="submission" date="2020-06" db="EMBL/GenBank/DDBJ databases">
        <authorList>
            <person name="Sheffer M."/>
        </authorList>
    </citation>
    <scope>NUCLEOTIDE SEQUENCE</scope>
</reference>
<keyword evidence="3" id="KW-1185">Reference proteome</keyword>
<organism evidence="2 3">
    <name type="scientific">Argiope bruennichi</name>
    <name type="common">Wasp spider</name>
    <name type="synonym">Aranea bruennichi</name>
    <dbReference type="NCBI Taxonomy" id="94029"/>
    <lineage>
        <taxon>Eukaryota</taxon>
        <taxon>Metazoa</taxon>
        <taxon>Ecdysozoa</taxon>
        <taxon>Arthropoda</taxon>
        <taxon>Chelicerata</taxon>
        <taxon>Arachnida</taxon>
        <taxon>Araneae</taxon>
        <taxon>Araneomorphae</taxon>
        <taxon>Entelegynae</taxon>
        <taxon>Araneoidea</taxon>
        <taxon>Araneidae</taxon>
        <taxon>Argiope</taxon>
    </lineage>
</organism>
<reference evidence="2" key="1">
    <citation type="journal article" date="2020" name="bioRxiv">
        <title>Chromosome-level reference genome of the European wasp spider Argiope bruennichi: a resource for studies on range expansion and evolutionary adaptation.</title>
        <authorList>
            <person name="Sheffer M.M."/>
            <person name="Hoppe A."/>
            <person name="Krehenwinkel H."/>
            <person name="Uhl G."/>
            <person name="Kuss A.W."/>
            <person name="Jensen L."/>
            <person name="Jensen C."/>
            <person name="Gillespie R.G."/>
            <person name="Hoff K.J."/>
            <person name="Prost S."/>
        </authorList>
    </citation>
    <scope>NUCLEOTIDE SEQUENCE</scope>
</reference>
<dbReference type="EMBL" id="JABXBU010002230">
    <property type="protein sequence ID" value="KAF8767152.1"/>
    <property type="molecule type" value="Genomic_DNA"/>
</dbReference>
<dbReference type="Proteomes" id="UP000807504">
    <property type="component" value="Unassembled WGS sequence"/>
</dbReference>